<dbReference type="Pfam" id="PF00929">
    <property type="entry name" value="RNase_T"/>
    <property type="match status" value="1"/>
</dbReference>
<dbReference type="SUPFAM" id="SSF82771">
    <property type="entry name" value="GIY-YIG endonuclease"/>
    <property type="match status" value="1"/>
</dbReference>
<keyword evidence="2" id="KW-0269">Exonuclease</keyword>
<protein>
    <submittedName>
        <fullName evidence="2">Exonuclease domain-containing protein</fullName>
    </submittedName>
</protein>
<dbReference type="Gene3D" id="3.30.420.10">
    <property type="entry name" value="Ribonuclease H-like superfamily/Ribonuclease H"/>
    <property type="match status" value="1"/>
</dbReference>
<gene>
    <name evidence="2" type="ORF">ACHKAR_02365</name>
</gene>
<dbReference type="RefSeq" id="WP_395416012.1">
    <property type="nucleotide sequence ID" value="NZ_JBIPKE010000011.1"/>
</dbReference>
<evidence type="ECO:0000313" key="2">
    <source>
        <dbReference type="EMBL" id="MFH6982260.1"/>
    </source>
</evidence>
<feature type="domain" description="Exonuclease" evidence="1">
    <location>
        <begin position="5"/>
        <end position="170"/>
    </location>
</feature>
<proteinExistence type="predicted"/>
<evidence type="ECO:0000259" key="1">
    <source>
        <dbReference type="SMART" id="SM00479"/>
    </source>
</evidence>
<dbReference type="NCBIfam" id="TIGR00573">
    <property type="entry name" value="dnaq"/>
    <property type="match status" value="1"/>
</dbReference>
<sequence>MSGKLYSIIDVETTGGTTHSSRVTDISIFVTDGIEVLDEFSSLINPEMFIPGFITQLTGIDNEMVSGAPTFSEVAQQVLDITAGTTFVAHNVNFDFGMISSEFRRLGYVYELPKLCTVRLARQFIPGHRSYGLGKICEDLGIPIHGRHRARGDAEATVELFKIIMQASGGDLNLASEKWVKSLPQQLKREQVDRLPEGAGVYYLYDDQGVPIFIGSAGNLFKKVKTFLVSKARKAMEIKSQLADIDFESTGSELIARLKVMSAIQEHQPVFNHVPNRKSAYSVRMSTDLFGYSHLEVSPLTSRSDNGLIFNTRREGEAYLEKLCKQYELCPQLCGLKPGQRCAEQMCLGACRQLEPAESHNARIRQALSERSFSKSNFVIIEKGMTPNEQAFVMIEDHEYIGYGVVNQELHAVSTLDDFRNYLNSDTASQEKIAIIQTYLSKNKPRVISTT</sequence>
<dbReference type="InterPro" id="IPR036397">
    <property type="entry name" value="RNaseH_sf"/>
</dbReference>
<dbReference type="Proteomes" id="UP001610063">
    <property type="component" value="Unassembled WGS sequence"/>
</dbReference>
<dbReference type="EMBL" id="JBIPKE010000011">
    <property type="protein sequence ID" value="MFH6982260.1"/>
    <property type="molecule type" value="Genomic_DNA"/>
</dbReference>
<organism evidence="2 3">
    <name type="scientific">Marinoscillum luteum</name>
    <dbReference type="NCBI Taxonomy" id="861051"/>
    <lineage>
        <taxon>Bacteria</taxon>
        <taxon>Pseudomonadati</taxon>
        <taxon>Bacteroidota</taxon>
        <taxon>Cytophagia</taxon>
        <taxon>Cytophagales</taxon>
        <taxon>Reichenbachiellaceae</taxon>
        <taxon>Marinoscillum</taxon>
    </lineage>
</organism>
<dbReference type="InterPro" id="IPR035901">
    <property type="entry name" value="GIY-YIG_endonuc_sf"/>
</dbReference>
<comment type="caution">
    <text evidence="2">The sequence shown here is derived from an EMBL/GenBank/DDBJ whole genome shotgun (WGS) entry which is preliminary data.</text>
</comment>
<dbReference type="CDD" id="cd10434">
    <property type="entry name" value="GIY-YIG_UvrC_Cho"/>
    <property type="match status" value="1"/>
</dbReference>
<accession>A0ABW7N4F7</accession>
<dbReference type="SUPFAM" id="SSF53098">
    <property type="entry name" value="Ribonuclease H-like"/>
    <property type="match status" value="1"/>
</dbReference>
<dbReference type="SMART" id="SM00479">
    <property type="entry name" value="EXOIII"/>
    <property type="match status" value="1"/>
</dbReference>
<name>A0ABW7N4F7_9BACT</name>
<dbReference type="PANTHER" id="PTHR30231:SF41">
    <property type="entry name" value="DNA POLYMERASE III SUBUNIT EPSILON"/>
    <property type="match status" value="1"/>
</dbReference>
<keyword evidence="3" id="KW-1185">Reference proteome</keyword>
<dbReference type="GO" id="GO:0004527">
    <property type="term" value="F:exonuclease activity"/>
    <property type="evidence" value="ECO:0007669"/>
    <property type="project" value="UniProtKB-KW"/>
</dbReference>
<dbReference type="InterPro" id="IPR006054">
    <property type="entry name" value="DnaQ"/>
</dbReference>
<dbReference type="PANTHER" id="PTHR30231">
    <property type="entry name" value="DNA POLYMERASE III SUBUNIT EPSILON"/>
    <property type="match status" value="1"/>
</dbReference>
<keyword evidence="2" id="KW-0540">Nuclease</keyword>
<reference evidence="2 3" key="1">
    <citation type="journal article" date="2013" name="Int. J. Syst. Evol. Microbiol.">
        <title>Marinoscillum luteum sp. nov., isolated from marine sediment.</title>
        <authorList>
            <person name="Cha I.T."/>
            <person name="Park S.J."/>
            <person name="Kim S.J."/>
            <person name="Kim J.G."/>
            <person name="Jung M.Y."/>
            <person name="Shin K.S."/>
            <person name="Kwon K.K."/>
            <person name="Yang S.H."/>
            <person name="Seo Y.S."/>
            <person name="Rhee S.K."/>
        </authorList>
    </citation>
    <scope>NUCLEOTIDE SEQUENCE [LARGE SCALE GENOMIC DNA]</scope>
    <source>
        <strain evidence="2 3">KCTC 23939</strain>
    </source>
</reference>
<dbReference type="Gene3D" id="3.40.1440.10">
    <property type="entry name" value="GIY-YIG endonuclease"/>
    <property type="match status" value="1"/>
</dbReference>
<dbReference type="CDD" id="cd06127">
    <property type="entry name" value="DEDDh"/>
    <property type="match status" value="1"/>
</dbReference>
<evidence type="ECO:0000313" key="3">
    <source>
        <dbReference type="Proteomes" id="UP001610063"/>
    </source>
</evidence>
<dbReference type="InterPro" id="IPR013520">
    <property type="entry name" value="Ribonucl_H"/>
</dbReference>
<keyword evidence="2" id="KW-0378">Hydrolase</keyword>
<dbReference type="InterPro" id="IPR012337">
    <property type="entry name" value="RNaseH-like_sf"/>
</dbReference>
<dbReference type="InterPro" id="IPR047296">
    <property type="entry name" value="GIY-YIG_UvrC_Cho"/>
</dbReference>